<accession>A0ACB7P0A0</accession>
<name>A0ACB7P0A0_9PEZI</name>
<comment type="caution">
    <text evidence="1">The sequence shown here is derived from an EMBL/GenBank/DDBJ whole genome shotgun (WGS) entry which is preliminary data.</text>
</comment>
<keyword evidence="2" id="KW-1185">Reference proteome</keyword>
<dbReference type="EMBL" id="JAGIZQ010000006">
    <property type="protein sequence ID" value="KAH6623784.1"/>
    <property type="molecule type" value="Genomic_DNA"/>
</dbReference>
<reference evidence="1 2" key="1">
    <citation type="journal article" date="2021" name="Nat. Commun.">
        <title>Genetic determinants of endophytism in the Arabidopsis root mycobiome.</title>
        <authorList>
            <person name="Mesny F."/>
            <person name="Miyauchi S."/>
            <person name="Thiergart T."/>
            <person name="Pickel B."/>
            <person name="Atanasova L."/>
            <person name="Karlsson M."/>
            <person name="Huettel B."/>
            <person name="Barry K.W."/>
            <person name="Haridas S."/>
            <person name="Chen C."/>
            <person name="Bauer D."/>
            <person name="Andreopoulos W."/>
            <person name="Pangilinan J."/>
            <person name="LaButti K."/>
            <person name="Riley R."/>
            <person name="Lipzen A."/>
            <person name="Clum A."/>
            <person name="Drula E."/>
            <person name="Henrissat B."/>
            <person name="Kohler A."/>
            <person name="Grigoriev I.V."/>
            <person name="Martin F.M."/>
            <person name="Hacquard S."/>
        </authorList>
    </citation>
    <scope>NUCLEOTIDE SEQUENCE [LARGE SCALE GENOMIC DNA]</scope>
    <source>
        <strain evidence="1 2">MPI-SDFR-AT-0079</strain>
    </source>
</reference>
<dbReference type="Proteomes" id="UP000724584">
    <property type="component" value="Unassembled WGS sequence"/>
</dbReference>
<sequence>MAAALRNVVVVGGSYVGLSAARELANILPATHRVLLVEPHSHFHHLFAFPRFAIAPTHAHKAFIPFSAAFAASPHPTLHHVAHARAIALQPHTLTLDREWHGSLTLPFDYLVVATGTRLSPPGTMPGDDKLSAVRYLEGFQEGVREAKEVVVVGGGAVGVQMACDVKELFPGKRVVLVHSRERLMSVYHGRLSELIRERFEELGVEVVTGSRAVVPPGGFPAGVGVREVRLQDGRVVKGELVIPATGQTPNTGFVEGLEGGVVNPENGFIRVRPTMQFGDARYPHMFAVGDIADSGAHKAAKPGMAQAAVAARNIASMVAGREATEEMSLSPAGIHLTLGLTRNVIFRNPNTAAGDTEPYIELKDDGREDMNIERVWTIRGITVKSPQDYHL</sequence>
<proteinExistence type="predicted"/>
<organism evidence="1 2">
    <name type="scientific">Chaetomium tenue</name>
    <dbReference type="NCBI Taxonomy" id="1854479"/>
    <lineage>
        <taxon>Eukaryota</taxon>
        <taxon>Fungi</taxon>
        <taxon>Dikarya</taxon>
        <taxon>Ascomycota</taxon>
        <taxon>Pezizomycotina</taxon>
        <taxon>Sordariomycetes</taxon>
        <taxon>Sordariomycetidae</taxon>
        <taxon>Sordariales</taxon>
        <taxon>Chaetomiaceae</taxon>
        <taxon>Chaetomium</taxon>
    </lineage>
</organism>
<evidence type="ECO:0000313" key="1">
    <source>
        <dbReference type="EMBL" id="KAH6623784.1"/>
    </source>
</evidence>
<protein>
    <submittedName>
        <fullName evidence="1">Uncharacterized protein</fullName>
    </submittedName>
</protein>
<gene>
    <name evidence="1" type="ORF">F5144DRAFT_496796</name>
</gene>
<evidence type="ECO:0000313" key="2">
    <source>
        <dbReference type="Proteomes" id="UP000724584"/>
    </source>
</evidence>